<accession>A0A8S5SK72</accession>
<reference evidence="1" key="1">
    <citation type="journal article" date="2021" name="Proc. Natl. Acad. Sci. U.S.A.">
        <title>A Catalog of Tens of Thousands of Viruses from Human Metagenomes Reveals Hidden Associations with Chronic Diseases.</title>
        <authorList>
            <person name="Tisza M.J."/>
            <person name="Buck C.B."/>
        </authorList>
    </citation>
    <scope>NUCLEOTIDE SEQUENCE</scope>
    <source>
        <strain evidence="1">Ctk5O4</strain>
    </source>
</reference>
<evidence type="ECO:0000313" key="1">
    <source>
        <dbReference type="EMBL" id="DAF51219.1"/>
    </source>
</evidence>
<protein>
    <submittedName>
        <fullName evidence="1">Uncharacterized protein</fullName>
    </submittedName>
</protein>
<dbReference type="EMBL" id="BK032612">
    <property type="protein sequence ID" value="DAF51219.1"/>
    <property type="molecule type" value="Genomic_DNA"/>
</dbReference>
<proteinExistence type="predicted"/>
<sequence>MSLFVSKTEMYTFEYSYKKFSARNVKEQEH</sequence>
<organism evidence="1">
    <name type="scientific">Siphoviridae sp. ctk5O4</name>
    <dbReference type="NCBI Taxonomy" id="2827921"/>
    <lineage>
        <taxon>Viruses</taxon>
        <taxon>Duplodnaviria</taxon>
        <taxon>Heunggongvirae</taxon>
        <taxon>Uroviricota</taxon>
        <taxon>Caudoviricetes</taxon>
    </lineage>
</organism>
<name>A0A8S5SK72_9CAUD</name>